<accession>A0A482WQI6</accession>
<proteinExistence type="predicted"/>
<reference evidence="3 4" key="1">
    <citation type="journal article" date="2017" name="Gigascience">
        <title>Genome sequence of the small brown planthopper, Laodelphax striatellus.</title>
        <authorList>
            <person name="Zhu J."/>
            <person name="Jiang F."/>
            <person name="Wang X."/>
            <person name="Yang P."/>
            <person name="Bao Y."/>
            <person name="Zhao W."/>
            <person name="Wang W."/>
            <person name="Lu H."/>
            <person name="Wang Q."/>
            <person name="Cui N."/>
            <person name="Li J."/>
            <person name="Chen X."/>
            <person name="Luo L."/>
            <person name="Yu J."/>
            <person name="Kang L."/>
            <person name="Cui F."/>
        </authorList>
    </citation>
    <scope>NUCLEOTIDE SEQUENCE [LARGE SCALE GENOMIC DNA]</scope>
    <source>
        <strain evidence="3">Lst14</strain>
    </source>
</reference>
<dbReference type="STRING" id="195883.A0A482WQI6"/>
<dbReference type="AlphaFoldDB" id="A0A482WQI6"/>
<evidence type="ECO:0000313" key="3">
    <source>
        <dbReference type="EMBL" id="RZF35847.1"/>
    </source>
</evidence>
<dbReference type="InParanoid" id="A0A482WQI6"/>
<evidence type="ECO:0000256" key="2">
    <source>
        <dbReference type="SAM" id="MobiDB-lite"/>
    </source>
</evidence>
<name>A0A482WQI6_LAOST</name>
<evidence type="ECO:0000256" key="1">
    <source>
        <dbReference type="SAM" id="Coils"/>
    </source>
</evidence>
<dbReference type="Proteomes" id="UP000291343">
    <property type="component" value="Unassembled WGS sequence"/>
</dbReference>
<keyword evidence="1" id="KW-0175">Coiled coil</keyword>
<dbReference type="OrthoDB" id="551053at2759"/>
<keyword evidence="4" id="KW-1185">Reference proteome</keyword>
<sequence length="511" mass="59743">MEYCCDKCKCATEVENLQRLLKSVNAEKELAIDMYKISTQTIETLEEELETREGGKEFELFKRRIKDAQYQMQSDYSEAINILEEKLRTVAAELRLKIDESKKKSEEIAELYAKLDVYQELKLEYESVCDREAEFKEKCLILETKCLELEKKLELVRPTQDELERQVDSLTERWRASERQMSELQLALERATDLAHELSGKEVAARQKVAEAVTLVEATLVDKQTVDYQKAVLENECRRLKKELLELIDEAGKQVSKEADMNKKDYESRLQVLTSQMEVLEKDRDKKSSQVENLQSEITSLESQLDDLKKKSVSIRKFRVLDQQLEESEAKLRLLEKENQWFRESQLMTQERYERELSALNARLRELQLHNEEITCSMNQALEQCDGLTEINKQLQSQRDASESRETNMTSQISTLQANNTLAMEQLQRFVNTHQSIVNKWREEYKLLAAKFRTRLKESKNLLKAEKKTNKKLSKKLESLRRKLELMSDTDSDSVHEGGDAGYQELNDSRS</sequence>
<dbReference type="EMBL" id="QKKF02027441">
    <property type="protein sequence ID" value="RZF35847.1"/>
    <property type="molecule type" value="Genomic_DNA"/>
</dbReference>
<feature type="region of interest" description="Disordered" evidence="2">
    <location>
        <begin position="486"/>
        <end position="511"/>
    </location>
</feature>
<gene>
    <name evidence="3" type="ORF">LSTR_LSTR014177</name>
</gene>
<comment type="caution">
    <text evidence="3">The sequence shown here is derived from an EMBL/GenBank/DDBJ whole genome shotgun (WGS) entry which is preliminary data.</text>
</comment>
<evidence type="ECO:0000313" key="4">
    <source>
        <dbReference type="Proteomes" id="UP000291343"/>
    </source>
</evidence>
<organism evidence="3 4">
    <name type="scientific">Laodelphax striatellus</name>
    <name type="common">Small brown planthopper</name>
    <name type="synonym">Delphax striatella</name>
    <dbReference type="NCBI Taxonomy" id="195883"/>
    <lineage>
        <taxon>Eukaryota</taxon>
        <taxon>Metazoa</taxon>
        <taxon>Ecdysozoa</taxon>
        <taxon>Arthropoda</taxon>
        <taxon>Hexapoda</taxon>
        <taxon>Insecta</taxon>
        <taxon>Pterygota</taxon>
        <taxon>Neoptera</taxon>
        <taxon>Paraneoptera</taxon>
        <taxon>Hemiptera</taxon>
        <taxon>Auchenorrhyncha</taxon>
        <taxon>Fulgoroidea</taxon>
        <taxon>Delphacidae</taxon>
        <taxon>Criomorphinae</taxon>
        <taxon>Laodelphax</taxon>
    </lineage>
</organism>
<feature type="coiled-coil region" evidence="1">
    <location>
        <begin position="160"/>
        <end position="398"/>
    </location>
</feature>
<feature type="coiled-coil region" evidence="1">
    <location>
        <begin position="84"/>
        <end position="111"/>
    </location>
</feature>
<protein>
    <submittedName>
        <fullName evidence="3">Uncharacterized protein</fullName>
    </submittedName>
</protein>
<dbReference type="SMR" id="A0A482WQI6"/>